<keyword evidence="8 11" id="KW-1133">Transmembrane helix</keyword>
<proteinExistence type="inferred from homology"/>
<keyword evidence="11" id="KW-0479">Metal-binding</keyword>
<dbReference type="CDD" id="cd06163">
    <property type="entry name" value="S2P-M50_PDZ_RseP-like"/>
    <property type="match status" value="1"/>
</dbReference>
<keyword evidence="9 11" id="KW-0482">Metalloprotease</keyword>
<sequence>MNIIAAVLVFGLIVLVHEFGHFLLAKLNGIGVVEFSIGMGPRLLSWQRGETKYSLKILPFGGSCMMLGEDEKDADPKAFNNKSVWARISVVFAGPAFNFILAFFFAVIIVMNIGYQKFQISDVTEGSPAAEAGLQAGDVITRVNSRKITAYEDIQVYMLANPGETLRIQYRRPVGDGTDYETGETVLTPEYSETEGRYLMGVTFTSQYVKAESLSELVYYSAYQVKYCVTSTFDSLKMLFTRQVQVDEAVAGPVRIVAMIGENVEESREIGISVMLLTLCYWSLILSASLGIMNLLPIPALDGGRLVFLIIEAIRGKGIDQEKEGMVHMAGLLILMALMVFVLFNDIRSLF</sequence>
<accession>A0A9D2K704</accession>
<reference evidence="13" key="2">
    <citation type="submission" date="2021-04" db="EMBL/GenBank/DDBJ databases">
        <authorList>
            <person name="Gilroy R."/>
        </authorList>
    </citation>
    <scope>NUCLEOTIDE SEQUENCE</scope>
    <source>
        <strain evidence="13">ChiBcec1-1093</strain>
    </source>
</reference>
<reference evidence="13" key="1">
    <citation type="journal article" date="2021" name="PeerJ">
        <title>Extensive microbial diversity within the chicken gut microbiome revealed by metagenomics and culture.</title>
        <authorList>
            <person name="Gilroy R."/>
            <person name="Ravi A."/>
            <person name="Getino M."/>
            <person name="Pursley I."/>
            <person name="Horton D.L."/>
            <person name="Alikhan N.F."/>
            <person name="Baker D."/>
            <person name="Gharbi K."/>
            <person name="Hall N."/>
            <person name="Watson M."/>
            <person name="Adriaenssens E.M."/>
            <person name="Foster-Nyarko E."/>
            <person name="Jarju S."/>
            <person name="Secka A."/>
            <person name="Antonio M."/>
            <person name="Oren A."/>
            <person name="Chaudhuri R.R."/>
            <person name="La Ragione R."/>
            <person name="Hildebrand F."/>
            <person name="Pallen M.J."/>
        </authorList>
    </citation>
    <scope>NUCLEOTIDE SEQUENCE</scope>
    <source>
        <strain evidence="13">ChiBcec1-1093</strain>
    </source>
</reference>
<dbReference type="InterPro" id="IPR036034">
    <property type="entry name" value="PDZ_sf"/>
</dbReference>
<dbReference type="InterPro" id="IPR041489">
    <property type="entry name" value="PDZ_6"/>
</dbReference>
<comment type="cofactor">
    <cofactor evidence="1 11">
        <name>Zn(2+)</name>
        <dbReference type="ChEBI" id="CHEBI:29105"/>
    </cofactor>
</comment>
<keyword evidence="4" id="KW-0645">Protease</keyword>
<dbReference type="InterPro" id="IPR001478">
    <property type="entry name" value="PDZ"/>
</dbReference>
<dbReference type="GO" id="GO:0016020">
    <property type="term" value="C:membrane"/>
    <property type="evidence" value="ECO:0007669"/>
    <property type="project" value="UniProtKB-SubCell"/>
</dbReference>
<dbReference type="SMART" id="SM00228">
    <property type="entry name" value="PDZ"/>
    <property type="match status" value="1"/>
</dbReference>
<evidence type="ECO:0000259" key="12">
    <source>
        <dbReference type="PROSITE" id="PS50106"/>
    </source>
</evidence>
<feature type="domain" description="PDZ" evidence="12">
    <location>
        <begin position="120"/>
        <end position="172"/>
    </location>
</feature>
<organism evidence="13 14">
    <name type="scientific">Candidatus Lachnoclostridium stercorigallinarum</name>
    <dbReference type="NCBI Taxonomy" id="2838634"/>
    <lineage>
        <taxon>Bacteria</taxon>
        <taxon>Bacillati</taxon>
        <taxon>Bacillota</taxon>
        <taxon>Clostridia</taxon>
        <taxon>Lachnospirales</taxon>
        <taxon>Lachnospiraceae</taxon>
    </lineage>
</organism>
<dbReference type="NCBIfam" id="TIGR00054">
    <property type="entry name" value="RIP metalloprotease RseP"/>
    <property type="match status" value="1"/>
</dbReference>
<keyword evidence="6 11" id="KW-0378">Hydrolase</keyword>
<gene>
    <name evidence="13" type="primary">rseP</name>
    <name evidence="13" type="ORF">IAA17_10840</name>
</gene>
<dbReference type="Proteomes" id="UP000824101">
    <property type="component" value="Unassembled WGS sequence"/>
</dbReference>
<protein>
    <recommendedName>
        <fullName evidence="11">Zinc metalloprotease</fullName>
        <ecNumber evidence="11">3.4.24.-</ecNumber>
    </recommendedName>
</protein>
<dbReference type="PANTHER" id="PTHR42837:SF2">
    <property type="entry name" value="MEMBRANE METALLOPROTEASE ARASP2, CHLOROPLASTIC-RELATED"/>
    <property type="match status" value="1"/>
</dbReference>
<evidence type="ECO:0000256" key="2">
    <source>
        <dbReference type="ARBA" id="ARBA00004141"/>
    </source>
</evidence>
<evidence type="ECO:0000256" key="10">
    <source>
        <dbReference type="ARBA" id="ARBA00023136"/>
    </source>
</evidence>
<dbReference type="GO" id="GO:0046872">
    <property type="term" value="F:metal ion binding"/>
    <property type="evidence" value="ECO:0007669"/>
    <property type="project" value="UniProtKB-KW"/>
</dbReference>
<keyword evidence="7 11" id="KW-0862">Zinc</keyword>
<evidence type="ECO:0000256" key="4">
    <source>
        <dbReference type="ARBA" id="ARBA00022670"/>
    </source>
</evidence>
<feature type="transmembrane region" description="Helical" evidence="11">
    <location>
        <begin position="270"/>
        <end position="290"/>
    </location>
</feature>
<evidence type="ECO:0000256" key="5">
    <source>
        <dbReference type="ARBA" id="ARBA00022692"/>
    </source>
</evidence>
<dbReference type="PANTHER" id="PTHR42837">
    <property type="entry name" value="REGULATOR OF SIGMA-E PROTEASE RSEP"/>
    <property type="match status" value="1"/>
</dbReference>
<comment type="caution">
    <text evidence="13">The sequence shown here is derived from an EMBL/GenBank/DDBJ whole genome shotgun (WGS) entry which is preliminary data.</text>
</comment>
<evidence type="ECO:0000256" key="8">
    <source>
        <dbReference type="ARBA" id="ARBA00022989"/>
    </source>
</evidence>
<dbReference type="AlphaFoldDB" id="A0A9D2K704"/>
<dbReference type="PROSITE" id="PS50106">
    <property type="entry name" value="PDZ"/>
    <property type="match status" value="1"/>
</dbReference>
<comment type="subcellular location">
    <subcellularLocation>
        <location evidence="2">Membrane</location>
        <topology evidence="2">Multi-pass membrane protein</topology>
    </subcellularLocation>
</comment>
<dbReference type="SUPFAM" id="SSF50156">
    <property type="entry name" value="PDZ domain-like"/>
    <property type="match status" value="1"/>
</dbReference>
<name>A0A9D2K704_9FIRM</name>
<dbReference type="InterPro" id="IPR004387">
    <property type="entry name" value="Pept_M50_Zn"/>
</dbReference>
<dbReference type="Pfam" id="PF02163">
    <property type="entry name" value="Peptidase_M50"/>
    <property type="match status" value="1"/>
</dbReference>
<feature type="transmembrane region" description="Helical" evidence="11">
    <location>
        <begin position="326"/>
        <end position="344"/>
    </location>
</feature>
<dbReference type="GO" id="GO:0004222">
    <property type="term" value="F:metalloendopeptidase activity"/>
    <property type="evidence" value="ECO:0007669"/>
    <property type="project" value="InterPro"/>
</dbReference>
<dbReference type="Pfam" id="PF17820">
    <property type="entry name" value="PDZ_6"/>
    <property type="match status" value="1"/>
</dbReference>
<evidence type="ECO:0000256" key="3">
    <source>
        <dbReference type="ARBA" id="ARBA00007931"/>
    </source>
</evidence>
<evidence type="ECO:0000256" key="9">
    <source>
        <dbReference type="ARBA" id="ARBA00023049"/>
    </source>
</evidence>
<evidence type="ECO:0000256" key="7">
    <source>
        <dbReference type="ARBA" id="ARBA00022833"/>
    </source>
</evidence>
<keyword evidence="10 11" id="KW-0472">Membrane</keyword>
<dbReference type="InterPro" id="IPR008915">
    <property type="entry name" value="Peptidase_M50"/>
</dbReference>
<evidence type="ECO:0000256" key="11">
    <source>
        <dbReference type="RuleBase" id="RU362031"/>
    </source>
</evidence>
<dbReference type="GO" id="GO:0006508">
    <property type="term" value="P:proteolysis"/>
    <property type="evidence" value="ECO:0007669"/>
    <property type="project" value="UniProtKB-KW"/>
</dbReference>
<keyword evidence="5 11" id="KW-0812">Transmembrane</keyword>
<dbReference type="EMBL" id="DXBC01000172">
    <property type="protein sequence ID" value="HIZ80272.1"/>
    <property type="molecule type" value="Genomic_DNA"/>
</dbReference>
<comment type="similarity">
    <text evidence="3 11">Belongs to the peptidase M50B family.</text>
</comment>
<dbReference type="Gene3D" id="2.30.42.10">
    <property type="match status" value="1"/>
</dbReference>
<evidence type="ECO:0000256" key="1">
    <source>
        <dbReference type="ARBA" id="ARBA00001947"/>
    </source>
</evidence>
<evidence type="ECO:0000256" key="6">
    <source>
        <dbReference type="ARBA" id="ARBA00022801"/>
    </source>
</evidence>
<evidence type="ECO:0000313" key="14">
    <source>
        <dbReference type="Proteomes" id="UP000824101"/>
    </source>
</evidence>
<dbReference type="EC" id="3.4.24.-" evidence="11"/>
<evidence type="ECO:0000313" key="13">
    <source>
        <dbReference type="EMBL" id="HIZ80272.1"/>
    </source>
</evidence>
<feature type="transmembrane region" description="Helical" evidence="11">
    <location>
        <begin position="84"/>
        <end position="111"/>
    </location>
</feature>